<gene>
    <name evidence="2" type="primary">gal</name>
    <name evidence="2" type="ORF">GCM10011380_30920</name>
</gene>
<evidence type="ECO:0000313" key="3">
    <source>
        <dbReference type="Proteomes" id="UP000623067"/>
    </source>
</evidence>
<dbReference type="PANTHER" id="PTHR43818">
    <property type="entry name" value="BCDNA.GH03377"/>
    <property type="match status" value="1"/>
</dbReference>
<dbReference type="InterPro" id="IPR000683">
    <property type="entry name" value="Gfo/Idh/MocA-like_OxRdtase_N"/>
</dbReference>
<feature type="domain" description="Gfo/Idh/MocA-like oxidoreductase N-terminal" evidence="1">
    <location>
        <begin position="5"/>
        <end position="115"/>
    </location>
</feature>
<dbReference type="SUPFAM" id="SSF51735">
    <property type="entry name" value="NAD(P)-binding Rossmann-fold domains"/>
    <property type="match status" value="1"/>
</dbReference>
<dbReference type="Gene3D" id="3.30.360.10">
    <property type="entry name" value="Dihydrodipicolinate Reductase, domain 2"/>
    <property type="match status" value="1"/>
</dbReference>
<sequence>MSAPIRLAVIGMGKIAHDQHLPAIAADPDFQLVATVSRHGGPVDDLPFFPNIEALIESGLAVDAVALCTPPQVRRAIAATALAQGWHVFLEKPPGATLAEVVTLEEAARATGASLFASWHSRYAKGVEPARAWLADRRIDSATVTWREDVRVWHPGQEWIWAAGGFGVFDPGINALSIVTRILPRPFFLTEAALDVPSNRQAPIAARLQFRDTAGVAIAADFDFRQEGPQHWDIVVETDRGPLRLADGGATLTLPDGSVPTAAEGLHGEYPGLYARFAAVIRAGTSDVDVAPLRHVADAFLLGHRNLVEPFVE</sequence>
<dbReference type="PANTHER" id="PTHR43818:SF7">
    <property type="entry name" value="DEHYDROGENASE"/>
    <property type="match status" value="1"/>
</dbReference>
<reference evidence="2" key="1">
    <citation type="journal article" date="2014" name="Int. J. Syst. Evol. Microbiol.">
        <title>Complete genome sequence of Corynebacterium casei LMG S-19264T (=DSM 44701T), isolated from a smear-ripened cheese.</title>
        <authorList>
            <consortium name="US DOE Joint Genome Institute (JGI-PGF)"/>
            <person name="Walter F."/>
            <person name="Albersmeier A."/>
            <person name="Kalinowski J."/>
            <person name="Ruckert C."/>
        </authorList>
    </citation>
    <scope>NUCLEOTIDE SEQUENCE</scope>
    <source>
        <strain evidence="2">CGMCC 1.15330</strain>
    </source>
</reference>
<name>A0A916WWD4_9SPHN</name>
<dbReference type="InterPro" id="IPR050463">
    <property type="entry name" value="Gfo/Idh/MocA_oxidrdct_glycsds"/>
</dbReference>
<accession>A0A916WWD4</accession>
<dbReference type="Proteomes" id="UP000623067">
    <property type="component" value="Unassembled WGS sequence"/>
</dbReference>
<proteinExistence type="predicted"/>
<reference evidence="2" key="2">
    <citation type="submission" date="2020-09" db="EMBL/GenBank/DDBJ databases">
        <authorList>
            <person name="Sun Q."/>
            <person name="Zhou Y."/>
        </authorList>
    </citation>
    <scope>NUCLEOTIDE SEQUENCE</scope>
    <source>
        <strain evidence="2">CGMCC 1.15330</strain>
    </source>
</reference>
<dbReference type="GO" id="GO:0000166">
    <property type="term" value="F:nucleotide binding"/>
    <property type="evidence" value="ECO:0007669"/>
    <property type="project" value="InterPro"/>
</dbReference>
<dbReference type="Pfam" id="PF01408">
    <property type="entry name" value="GFO_IDH_MocA"/>
    <property type="match status" value="1"/>
</dbReference>
<evidence type="ECO:0000313" key="2">
    <source>
        <dbReference type="EMBL" id="GGB39264.1"/>
    </source>
</evidence>
<evidence type="ECO:0000259" key="1">
    <source>
        <dbReference type="Pfam" id="PF01408"/>
    </source>
</evidence>
<protein>
    <submittedName>
        <fullName evidence="2">D-galactose 1-dehydrogenase</fullName>
    </submittedName>
</protein>
<dbReference type="InterPro" id="IPR036291">
    <property type="entry name" value="NAD(P)-bd_dom_sf"/>
</dbReference>
<comment type="caution">
    <text evidence="2">The sequence shown here is derived from an EMBL/GenBank/DDBJ whole genome shotgun (WGS) entry which is preliminary data.</text>
</comment>
<dbReference type="RefSeq" id="WP_188659762.1">
    <property type="nucleotide sequence ID" value="NZ_BMIH01000004.1"/>
</dbReference>
<keyword evidence="3" id="KW-1185">Reference proteome</keyword>
<organism evidence="2 3">
    <name type="scientific">Sphingomonas metalli</name>
    <dbReference type="NCBI Taxonomy" id="1779358"/>
    <lineage>
        <taxon>Bacteria</taxon>
        <taxon>Pseudomonadati</taxon>
        <taxon>Pseudomonadota</taxon>
        <taxon>Alphaproteobacteria</taxon>
        <taxon>Sphingomonadales</taxon>
        <taxon>Sphingomonadaceae</taxon>
        <taxon>Sphingomonas</taxon>
    </lineage>
</organism>
<dbReference type="AlphaFoldDB" id="A0A916WWD4"/>
<dbReference type="Gene3D" id="3.40.50.720">
    <property type="entry name" value="NAD(P)-binding Rossmann-like Domain"/>
    <property type="match status" value="1"/>
</dbReference>
<dbReference type="EMBL" id="BMIH01000004">
    <property type="protein sequence ID" value="GGB39264.1"/>
    <property type="molecule type" value="Genomic_DNA"/>
</dbReference>